<dbReference type="InterPro" id="IPR016159">
    <property type="entry name" value="Cullin_repeat-like_dom_sf"/>
</dbReference>
<proteinExistence type="inferred from homology"/>
<evidence type="ECO:0000256" key="7">
    <source>
        <dbReference type="PROSITE-ProRule" id="PRU00330"/>
    </source>
</evidence>
<evidence type="ECO:0000313" key="11">
    <source>
        <dbReference type="Proteomes" id="UP000440578"/>
    </source>
</evidence>
<dbReference type="InterPro" id="IPR001373">
    <property type="entry name" value="Cullin_N"/>
</dbReference>
<accession>A0A6A4VB24</accession>
<dbReference type="InterPro" id="IPR059120">
    <property type="entry name" value="Cullin-like_AB"/>
</dbReference>
<keyword evidence="11" id="KW-1185">Reference proteome</keyword>
<dbReference type="Gene3D" id="1.20.1310.10">
    <property type="entry name" value="Cullin Repeats"/>
    <property type="match status" value="5"/>
</dbReference>
<dbReference type="SUPFAM" id="SSF46785">
    <property type="entry name" value="Winged helix' DNA-binding domain"/>
    <property type="match status" value="1"/>
</dbReference>
<organism evidence="10 11">
    <name type="scientific">Amphibalanus amphitrite</name>
    <name type="common">Striped barnacle</name>
    <name type="synonym">Balanus amphitrite</name>
    <dbReference type="NCBI Taxonomy" id="1232801"/>
    <lineage>
        <taxon>Eukaryota</taxon>
        <taxon>Metazoa</taxon>
        <taxon>Ecdysozoa</taxon>
        <taxon>Arthropoda</taxon>
        <taxon>Crustacea</taxon>
        <taxon>Multicrustacea</taxon>
        <taxon>Cirripedia</taxon>
        <taxon>Thoracica</taxon>
        <taxon>Thoracicalcarea</taxon>
        <taxon>Balanomorpha</taxon>
        <taxon>Balanoidea</taxon>
        <taxon>Balanidae</taxon>
        <taxon>Amphibalaninae</taxon>
        <taxon>Amphibalanus</taxon>
    </lineage>
</organism>
<dbReference type="Gene3D" id="1.10.10.10">
    <property type="entry name" value="Winged helix-like DNA-binding domain superfamily/Winged helix DNA-binding domain"/>
    <property type="match status" value="1"/>
</dbReference>
<dbReference type="SUPFAM" id="SSF74788">
    <property type="entry name" value="Cullin repeat-like"/>
    <property type="match status" value="1"/>
</dbReference>
<dbReference type="InterPro" id="IPR016158">
    <property type="entry name" value="Cullin_homology"/>
</dbReference>
<gene>
    <name evidence="10" type="primary">Cul2</name>
    <name evidence="10" type="ORF">FJT64_013166</name>
</gene>
<dbReference type="Pfam" id="PF26557">
    <property type="entry name" value="Cullin_AB"/>
    <property type="match status" value="1"/>
</dbReference>
<reference evidence="10 11" key="1">
    <citation type="submission" date="2019-07" db="EMBL/GenBank/DDBJ databases">
        <title>Draft genome assembly of a fouling barnacle, Amphibalanus amphitrite (Darwin, 1854): The first reference genome for Thecostraca.</title>
        <authorList>
            <person name="Kim W."/>
        </authorList>
    </citation>
    <scope>NUCLEOTIDE SEQUENCE [LARGE SCALE GENOMIC DNA]</scope>
    <source>
        <strain evidence="10">SNU_AA5</strain>
        <tissue evidence="10">Soma without cirri and trophi</tissue>
    </source>
</reference>
<dbReference type="PROSITE" id="PS01256">
    <property type="entry name" value="CULLIN_1"/>
    <property type="match status" value="1"/>
</dbReference>
<dbReference type="SMART" id="SM00884">
    <property type="entry name" value="Cullin_Nedd8"/>
    <property type="match status" value="1"/>
</dbReference>
<dbReference type="GO" id="GO:0031625">
    <property type="term" value="F:ubiquitin protein ligase binding"/>
    <property type="evidence" value="ECO:0007669"/>
    <property type="project" value="InterPro"/>
</dbReference>
<dbReference type="FunFam" id="1.10.10.10:FF:000014">
    <property type="entry name" value="Cullin 1"/>
    <property type="match status" value="1"/>
</dbReference>
<dbReference type="EMBL" id="VIIS01002112">
    <property type="protein sequence ID" value="KAF0288450.1"/>
    <property type="molecule type" value="Genomic_DNA"/>
</dbReference>
<dbReference type="Pfam" id="PF10557">
    <property type="entry name" value="Cullin_Nedd8"/>
    <property type="match status" value="1"/>
</dbReference>
<evidence type="ECO:0000256" key="2">
    <source>
        <dbReference type="ARBA" id="ARBA00006019"/>
    </source>
</evidence>
<dbReference type="Pfam" id="PF00888">
    <property type="entry name" value="Cullin"/>
    <property type="match status" value="1"/>
</dbReference>
<comment type="similarity">
    <text evidence="2 7 8">Belongs to the cullin family.</text>
</comment>
<dbReference type="InterPro" id="IPR045093">
    <property type="entry name" value="Cullin"/>
</dbReference>
<dbReference type="PANTHER" id="PTHR11932">
    <property type="entry name" value="CULLIN"/>
    <property type="match status" value="1"/>
</dbReference>
<dbReference type="Proteomes" id="UP000440578">
    <property type="component" value="Unassembled WGS sequence"/>
</dbReference>
<evidence type="ECO:0000256" key="5">
    <source>
        <dbReference type="ARBA" id="ARBA00022843"/>
    </source>
</evidence>
<keyword evidence="4" id="KW-0833">Ubl conjugation pathway</keyword>
<dbReference type="AlphaFoldDB" id="A0A6A4VB24"/>
<comment type="caution">
    <text evidence="10">The sequence shown here is derived from an EMBL/GenBank/DDBJ whole genome shotgun (WGS) entry which is preliminary data.</text>
</comment>
<keyword evidence="5" id="KW-0832">Ubl conjugation</keyword>
<evidence type="ECO:0000256" key="3">
    <source>
        <dbReference type="ARBA" id="ARBA00022499"/>
    </source>
</evidence>
<dbReference type="FunFam" id="1.20.1310.10:FF:000014">
    <property type="entry name" value="Cullin 5"/>
    <property type="match status" value="1"/>
</dbReference>
<evidence type="ECO:0000313" key="10">
    <source>
        <dbReference type="EMBL" id="KAF0288450.1"/>
    </source>
</evidence>
<name>A0A6A4VB24_AMPAM</name>
<evidence type="ECO:0000256" key="6">
    <source>
        <dbReference type="ARBA" id="ARBA00040451"/>
    </source>
</evidence>
<feature type="domain" description="Cullin family profile" evidence="9">
    <location>
        <begin position="422"/>
        <end position="652"/>
    </location>
</feature>
<evidence type="ECO:0000256" key="4">
    <source>
        <dbReference type="ARBA" id="ARBA00022786"/>
    </source>
</evidence>
<sequence length="779" mass="88659">MKYTWIGHSLFPNTSAGDQAAALVAELRNIGGECAGGRRTGLRDGGRQSVGVMSLRPRQVDFDTTWGGIRETLSGVITLGAVPRDVWNDRFADVYALCVAYPEPQAARLYTEIKAFLRDHAWFVYNKGSHYLDKLFIYLNIQHLKKKKVTLSDLIYGGYEADGDSAILEIRELSLSLWRRHMIEPFQDALVHQLLERINTYRKGGLPDGEHGVIRDVIQSLVDAEGYKKANELELYETVFEKAYLRASGEYFGRTASQLLLECDVYGYMARVLQVIADEQLRCISYLNSSSHGRALAELRARLVEDHLELILAEVPTMVREERRDDLRHLYELLRPLQRPEPLQQLVRQLEEHVRTVGVQRLMSARGTDSPAAFVDTVLHVHSKYSGLVSEVFRDDQLFTAALCRACSAVVNHRGAGDRHCAAPELLVRYCDSLLKKSTKGVTESSLEERLATIVTIFKFVEDKDAFQKHYQKFLCKRLMYDNTVSLDSEEVMVTKFKQTCGYDFTNKLSQMLRDVNVSQEHTQRFCAFLTERGVTLNHNLAIKVIQSGAWPIPITSIVEFRVPQQLEQSITNFEEFYKGKFSGRKLSWFHHLSHAELRLGYLPRMYLVTLHTFAMAVLVLFETADSLSVDEIQLTTGLPDDHLARNVQALVDAKLLTCDRSPASEPGAVLTLNTEFSSRRTRFRVQTAPAPREAQTEVEQTQREVDEGRKMCLQAAIVRIMKARKRLRHNELVQEALGQTRSLFTPQIPMIKKCIDVLIDKEYLARVADAPDEYSYVA</sequence>
<evidence type="ECO:0000256" key="1">
    <source>
        <dbReference type="ARBA" id="ARBA00004906"/>
    </source>
</evidence>
<comment type="pathway">
    <text evidence="1">Protein modification; protein ubiquitination.</text>
</comment>
<dbReference type="InterPro" id="IPR036317">
    <property type="entry name" value="Cullin_homology_sf"/>
</dbReference>
<dbReference type="SMART" id="SM00182">
    <property type="entry name" value="CULLIN"/>
    <property type="match status" value="1"/>
</dbReference>
<keyword evidence="3" id="KW-1017">Isopeptide bond</keyword>
<dbReference type="GO" id="GO:0006511">
    <property type="term" value="P:ubiquitin-dependent protein catabolic process"/>
    <property type="evidence" value="ECO:0007669"/>
    <property type="project" value="InterPro"/>
</dbReference>
<dbReference type="InterPro" id="IPR036390">
    <property type="entry name" value="WH_DNA-bd_sf"/>
</dbReference>
<dbReference type="GO" id="GO:0031461">
    <property type="term" value="C:cullin-RING ubiquitin ligase complex"/>
    <property type="evidence" value="ECO:0007669"/>
    <property type="project" value="InterPro"/>
</dbReference>
<dbReference type="SUPFAM" id="SSF75632">
    <property type="entry name" value="Cullin homology domain"/>
    <property type="match status" value="1"/>
</dbReference>
<dbReference type="InterPro" id="IPR016157">
    <property type="entry name" value="Cullin_CS"/>
</dbReference>
<dbReference type="OrthoDB" id="27073at2759"/>
<evidence type="ECO:0000256" key="8">
    <source>
        <dbReference type="RuleBase" id="RU003829"/>
    </source>
</evidence>
<dbReference type="FunFam" id="1.20.1310.10:FF:000002">
    <property type="entry name" value="cullin-3 isoform X1"/>
    <property type="match status" value="1"/>
</dbReference>
<dbReference type="PROSITE" id="PS50069">
    <property type="entry name" value="CULLIN_2"/>
    <property type="match status" value="1"/>
</dbReference>
<dbReference type="Gene3D" id="3.30.230.130">
    <property type="entry name" value="Cullin, Chain C, Domain 2"/>
    <property type="match status" value="1"/>
</dbReference>
<protein>
    <recommendedName>
        <fullName evidence="6">Cullin-5</fullName>
    </recommendedName>
</protein>
<dbReference type="InterPro" id="IPR019559">
    <property type="entry name" value="Cullin_neddylation_domain"/>
</dbReference>
<evidence type="ECO:0000259" key="9">
    <source>
        <dbReference type="PROSITE" id="PS50069"/>
    </source>
</evidence>
<dbReference type="InterPro" id="IPR036388">
    <property type="entry name" value="WH-like_DNA-bd_sf"/>
</dbReference>